<organism evidence="1 2">
    <name type="scientific">Chondrus crispus</name>
    <name type="common">Carrageen Irish moss</name>
    <name type="synonym">Polymorpha crispa</name>
    <dbReference type="NCBI Taxonomy" id="2769"/>
    <lineage>
        <taxon>Eukaryota</taxon>
        <taxon>Rhodophyta</taxon>
        <taxon>Florideophyceae</taxon>
        <taxon>Rhodymeniophycidae</taxon>
        <taxon>Gigartinales</taxon>
        <taxon>Gigartinaceae</taxon>
        <taxon>Chondrus</taxon>
    </lineage>
</organism>
<dbReference type="Proteomes" id="UP000012073">
    <property type="component" value="Unassembled WGS sequence"/>
</dbReference>
<dbReference type="RefSeq" id="XP_005714888.1">
    <property type="nucleotide sequence ID" value="XM_005714831.1"/>
</dbReference>
<dbReference type="EMBL" id="HG001717">
    <property type="protein sequence ID" value="CDF35069.1"/>
    <property type="molecule type" value="Genomic_DNA"/>
</dbReference>
<gene>
    <name evidence="1" type="ORF">CHC_T00003556001</name>
</gene>
<reference evidence="2" key="1">
    <citation type="journal article" date="2013" name="Proc. Natl. Acad. Sci. U.S.A.">
        <title>Genome structure and metabolic features in the red seaweed Chondrus crispus shed light on evolution of the Archaeplastida.</title>
        <authorList>
            <person name="Collen J."/>
            <person name="Porcel B."/>
            <person name="Carre W."/>
            <person name="Ball S.G."/>
            <person name="Chaparro C."/>
            <person name="Tonon T."/>
            <person name="Barbeyron T."/>
            <person name="Michel G."/>
            <person name="Noel B."/>
            <person name="Valentin K."/>
            <person name="Elias M."/>
            <person name="Artiguenave F."/>
            <person name="Arun A."/>
            <person name="Aury J.M."/>
            <person name="Barbosa-Neto J.F."/>
            <person name="Bothwell J.H."/>
            <person name="Bouget F.Y."/>
            <person name="Brillet L."/>
            <person name="Cabello-Hurtado F."/>
            <person name="Capella-Gutierrez S."/>
            <person name="Charrier B."/>
            <person name="Cladiere L."/>
            <person name="Cock J.M."/>
            <person name="Coelho S.M."/>
            <person name="Colleoni C."/>
            <person name="Czjzek M."/>
            <person name="Da Silva C."/>
            <person name="Delage L."/>
            <person name="Denoeud F."/>
            <person name="Deschamps P."/>
            <person name="Dittami S.M."/>
            <person name="Gabaldon T."/>
            <person name="Gachon C.M."/>
            <person name="Groisillier A."/>
            <person name="Herve C."/>
            <person name="Jabbari K."/>
            <person name="Katinka M."/>
            <person name="Kloareg B."/>
            <person name="Kowalczyk N."/>
            <person name="Labadie K."/>
            <person name="Leblanc C."/>
            <person name="Lopez P.J."/>
            <person name="McLachlan D.H."/>
            <person name="Meslet-Cladiere L."/>
            <person name="Moustafa A."/>
            <person name="Nehr Z."/>
            <person name="Nyvall Collen P."/>
            <person name="Panaud O."/>
            <person name="Partensky F."/>
            <person name="Poulain J."/>
            <person name="Rensing S.A."/>
            <person name="Rousvoal S."/>
            <person name="Samson G."/>
            <person name="Symeonidi A."/>
            <person name="Weissenbach J."/>
            <person name="Zambounis A."/>
            <person name="Wincker P."/>
            <person name="Boyen C."/>
        </authorList>
    </citation>
    <scope>NUCLEOTIDE SEQUENCE [LARGE SCALE GENOMIC DNA]</scope>
    <source>
        <strain evidence="2">cv. Stackhouse</strain>
    </source>
</reference>
<dbReference type="AlphaFoldDB" id="R7QAI8"/>
<keyword evidence="2" id="KW-1185">Reference proteome</keyword>
<dbReference type="GeneID" id="17322615"/>
<dbReference type="KEGG" id="ccp:CHC_T00003556001"/>
<protein>
    <submittedName>
        <fullName evidence="1">Uncharacterized protein</fullName>
    </submittedName>
</protein>
<sequence>MWQHIYIYSIEDTYRRHVSCHPSLSTSLNTTFRNPFPPSSPLLGLPFSCPLLLHPKNRASRLVPNTAPTNVSSAAPLNTAGAHVRGARAVSSSVRCTTSSRYLGGKRQSFRWHSFPGSCY</sequence>
<evidence type="ECO:0000313" key="1">
    <source>
        <dbReference type="EMBL" id="CDF35069.1"/>
    </source>
</evidence>
<dbReference type="Gramene" id="CDF35069">
    <property type="protein sequence ID" value="CDF35069"/>
    <property type="gene ID" value="CHC_T00003556001"/>
</dbReference>
<name>R7QAI8_CHOCR</name>
<accession>R7QAI8</accession>
<proteinExistence type="predicted"/>
<evidence type="ECO:0000313" key="2">
    <source>
        <dbReference type="Proteomes" id="UP000012073"/>
    </source>
</evidence>